<comment type="similarity">
    <text evidence="2 11">Belongs to the tektin family.</text>
</comment>
<evidence type="ECO:0000313" key="13">
    <source>
        <dbReference type="EMBL" id="KAF3693125.1"/>
    </source>
</evidence>
<dbReference type="GO" id="GO:0060294">
    <property type="term" value="P:cilium movement involved in cell motility"/>
    <property type="evidence" value="ECO:0007669"/>
    <property type="project" value="UniProtKB-UniRule"/>
</dbReference>
<keyword evidence="14" id="KW-1185">Reference proteome</keyword>
<reference evidence="13 14" key="1">
    <citation type="submission" date="2019-02" db="EMBL/GenBank/DDBJ databases">
        <title>Opniocepnalus argus genome.</title>
        <authorList>
            <person name="Zhou C."/>
            <person name="Xiao S."/>
        </authorList>
    </citation>
    <scope>NUCLEOTIDE SEQUENCE [LARGE SCALE GENOMIC DNA]</scope>
    <source>
        <strain evidence="13">OARG1902GOOAL</strain>
        <tissue evidence="13">Muscle</tissue>
    </source>
</reference>
<evidence type="ECO:0000256" key="11">
    <source>
        <dbReference type="RuleBase" id="RU367040"/>
    </source>
</evidence>
<dbReference type="EMBL" id="CM015719">
    <property type="protein sequence ID" value="KAF3693125.1"/>
    <property type="molecule type" value="Genomic_DNA"/>
</dbReference>
<evidence type="ECO:0000256" key="5">
    <source>
        <dbReference type="ARBA" id="ARBA00023054"/>
    </source>
</evidence>
<keyword evidence="6 11" id="KW-0969">Cilium</keyword>
<dbReference type="AlphaFoldDB" id="A0A6G1PS61"/>
<reference evidence="14" key="2">
    <citation type="submission" date="2019-02" db="EMBL/GenBank/DDBJ databases">
        <title>Opniocepnalus argus Var Kimnra genome.</title>
        <authorList>
            <person name="Zhou C."/>
            <person name="Xiao S."/>
        </authorList>
    </citation>
    <scope>NUCLEOTIDE SEQUENCE [LARGE SCALE GENOMIC DNA]</scope>
</reference>
<evidence type="ECO:0000256" key="7">
    <source>
        <dbReference type="ARBA" id="ARBA00023212"/>
    </source>
</evidence>
<comment type="subcellular location">
    <subcellularLocation>
        <location evidence="11">Cytoplasm</location>
        <location evidence="11">Cytoskeleton</location>
        <location evidence="11">Cilium axoneme</location>
    </subcellularLocation>
    <subcellularLocation>
        <location evidence="1">Cytoplasm</location>
        <location evidence="1">Cytoskeleton</location>
        <location evidence="1">Flagellum axoneme</location>
    </subcellularLocation>
</comment>
<dbReference type="GO" id="GO:0005930">
    <property type="term" value="C:axoneme"/>
    <property type="evidence" value="ECO:0007669"/>
    <property type="project" value="UniProtKB-SubCell"/>
</dbReference>
<evidence type="ECO:0000256" key="2">
    <source>
        <dbReference type="ARBA" id="ARBA00007209"/>
    </source>
</evidence>
<keyword evidence="3" id="KW-0963">Cytoplasm</keyword>
<comment type="function">
    <text evidence="9">Microtubule inner protein (MIP) part of the dynein-decorated doublet microtubules (DMTs) in cilia and flagellar axoneme. Forms filamentous polymers in the walls of ciliary and flagellar microtubules.</text>
</comment>
<evidence type="ECO:0000256" key="6">
    <source>
        <dbReference type="ARBA" id="ARBA00023069"/>
    </source>
</evidence>
<organism evidence="13 14">
    <name type="scientific">Channa argus</name>
    <name type="common">Northern snakehead</name>
    <name type="synonym">Ophicephalus argus</name>
    <dbReference type="NCBI Taxonomy" id="215402"/>
    <lineage>
        <taxon>Eukaryota</taxon>
        <taxon>Metazoa</taxon>
        <taxon>Chordata</taxon>
        <taxon>Craniata</taxon>
        <taxon>Vertebrata</taxon>
        <taxon>Euteleostomi</taxon>
        <taxon>Actinopterygii</taxon>
        <taxon>Neopterygii</taxon>
        <taxon>Teleostei</taxon>
        <taxon>Neoteleostei</taxon>
        <taxon>Acanthomorphata</taxon>
        <taxon>Anabantaria</taxon>
        <taxon>Anabantiformes</taxon>
        <taxon>Channoidei</taxon>
        <taxon>Channidae</taxon>
        <taxon>Channa</taxon>
    </lineage>
</organism>
<gene>
    <name evidence="13" type="ORF">EXN66_Car008801</name>
</gene>
<dbReference type="InterPro" id="IPR000435">
    <property type="entry name" value="Tektins"/>
</dbReference>
<dbReference type="PANTHER" id="PTHR19960:SF25">
    <property type="entry name" value="TEKTIN-1"/>
    <property type="match status" value="1"/>
</dbReference>
<dbReference type="GO" id="GO:0015630">
    <property type="term" value="C:microtubule cytoskeleton"/>
    <property type="evidence" value="ECO:0007669"/>
    <property type="project" value="UniProtKB-UniRule"/>
</dbReference>
<dbReference type="PRINTS" id="PR00511">
    <property type="entry name" value="TEKTIN"/>
</dbReference>
<evidence type="ECO:0000256" key="1">
    <source>
        <dbReference type="ARBA" id="ARBA00004611"/>
    </source>
</evidence>
<feature type="coiled-coil region" evidence="12">
    <location>
        <begin position="222"/>
        <end position="289"/>
    </location>
</feature>
<evidence type="ECO:0000313" key="14">
    <source>
        <dbReference type="Proteomes" id="UP000503349"/>
    </source>
</evidence>
<keyword evidence="4 11" id="KW-0282">Flagellum</keyword>
<protein>
    <recommendedName>
        <fullName evidence="11">Tektin</fullName>
    </recommendedName>
</protein>
<dbReference type="GO" id="GO:0005634">
    <property type="term" value="C:nucleus"/>
    <property type="evidence" value="ECO:0007669"/>
    <property type="project" value="TreeGrafter"/>
</dbReference>
<evidence type="ECO:0000256" key="10">
    <source>
        <dbReference type="ARBA" id="ARBA00046435"/>
    </source>
</evidence>
<accession>A0A6G1PS61</accession>
<dbReference type="Proteomes" id="UP000503349">
    <property type="component" value="Chromosome 8"/>
</dbReference>
<evidence type="ECO:0000256" key="8">
    <source>
        <dbReference type="ARBA" id="ARBA00023273"/>
    </source>
</evidence>
<dbReference type="GO" id="GO:0060271">
    <property type="term" value="P:cilium assembly"/>
    <property type="evidence" value="ECO:0007669"/>
    <property type="project" value="UniProtKB-UniRule"/>
</dbReference>
<sequence length="394" mass="45900">MSFQEHSPQQIGRRSLLNTEVTRNRSELFRQECMRLMLETEKACKYMQDNDIMRLDQRLKDIQFLKKELERKLEEIILDINVLTELQSRVAKALEAWNEPLRVTVVCLEERMRRYPTERQDDEVNRELLKEKGVFEAVAAVLQRILEQITEQIRLNRSAKYQLERDLKEKSEAQCIDNSCVLMTTHSIRDVPKSKNTKAVLPSLTVTPKQWENISDINIAKAEQQKNNSLSLQALVESLLEQTTADIQKQMQATKAAFLMNIKEIKSTKSQMEEQLAKIQSEYTSQQRIREDLQVAIGENEKCLSLAQTRLDLRCHRPSKEQCYDPAQSQLLAEVQQLTAHISKLHEAVVQSDEEQRALVRSQLELQENIEIKARSLYIDEVICTQHREPILLC</sequence>
<name>A0A6G1PS61_CHAAH</name>
<keyword evidence="8 11" id="KW-0966">Cell projection</keyword>
<dbReference type="Pfam" id="PF03148">
    <property type="entry name" value="Tektin"/>
    <property type="match status" value="1"/>
</dbReference>
<dbReference type="InterPro" id="IPR048256">
    <property type="entry name" value="Tektin-like"/>
</dbReference>
<evidence type="ECO:0000256" key="12">
    <source>
        <dbReference type="SAM" id="Coils"/>
    </source>
</evidence>
<keyword evidence="5 12" id="KW-0175">Coiled coil</keyword>
<feature type="coiled-coil region" evidence="12">
    <location>
        <begin position="52"/>
        <end position="86"/>
    </location>
</feature>
<evidence type="ECO:0000256" key="4">
    <source>
        <dbReference type="ARBA" id="ARBA00022846"/>
    </source>
</evidence>
<keyword evidence="7" id="KW-0206">Cytoskeleton</keyword>
<proteinExistence type="inferred from homology"/>
<comment type="subunit">
    <text evidence="10">Microtubule inner protein component of sperm flagellar doublet microtubules.</text>
</comment>
<evidence type="ECO:0000256" key="3">
    <source>
        <dbReference type="ARBA" id="ARBA00022490"/>
    </source>
</evidence>
<dbReference type="PANTHER" id="PTHR19960">
    <property type="entry name" value="TEKTIN"/>
    <property type="match status" value="1"/>
</dbReference>
<evidence type="ECO:0000256" key="9">
    <source>
        <dbReference type="ARBA" id="ARBA00045224"/>
    </source>
</evidence>